<dbReference type="PANTHER" id="PTHR11926:SF1462">
    <property type="entry name" value="GLYCOSYLTRANSFERASE"/>
    <property type="match status" value="1"/>
</dbReference>
<gene>
    <name evidence="6" type="ORF">O6P43_012301</name>
</gene>
<comment type="caution">
    <text evidence="6">The sequence shown here is derived from an EMBL/GenBank/DDBJ whole genome shotgun (WGS) entry which is preliminary data.</text>
</comment>
<comment type="similarity">
    <text evidence="1 4">Belongs to the UDP-glycosyltransferase family.</text>
</comment>
<protein>
    <recommendedName>
        <fullName evidence="5">Glycosyltransferase</fullName>
        <ecNumber evidence="5">2.4.1.-</ecNumber>
    </recommendedName>
</protein>
<dbReference type="InterPro" id="IPR002213">
    <property type="entry name" value="UDP_glucos_trans"/>
</dbReference>
<dbReference type="SUPFAM" id="SSF53756">
    <property type="entry name" value="UDP-Glycosyltransferase/glycogen phosphorylase"/>
    <property type="match status" value="1"/>
</dbReference>
<keyword evidence="3 4" id="KW-0808">Transferase</keyword>
<evidence type="ECO:0000256" key="1">
    <source>
        <dbReference type="ARBA" id="ARBA00009995"/>
    </source>
</evidence>
<dbReference type="PANTHER" id="PTHR11926">
    <property type="entry name" value="GLUCOSYL/GLUCURONOSYL TRANSFERASES"/>
    <property type="match status" value="1"/>
</dbReference>
<evidence type="ECO:0000256" key="5">
    <source>
        <dbReference type="RuleBase" id="RU362057"/>
    </source>
</evidence>
<dbReference type="FunFam" id="3.40.50.2000:FF:000027">
    <property type="entry name" value="Glycosyltransferase"/>
    <property type="match status" value="1"/>
</dbReference>
<dbReference type="GO" id="GO:0080044">
    <property type="term" value="F:quercetin 7-O-glucosyltransferase activity"/>
    <property type="evidence" value="ECO:0007669"/>
    <property type="project" value="TreeGrafter"/>
</dbReference>
<dbReference type="EMBL" id="JARAOO010000005">
    <property type="protein sequence ID" value="KAJ7968156.1"/>
    <property type="molecule type" value="Genomic_DNA"/>
</dbReference>
<name>A0AAD7PTY8_QUISA</name>
<dbReference type="KEGG" id="qsa:O6P43_012301"/>
<evidence type="ECO:0000256" key="3">
    <source>
        <dbReference type="ARBA" id="ARBA00022679"/>
    </source>
</evidence>
<evidence type="ECO:0000256" key="4">
    <source>
        <dbReference type="RuleBase" id="RU003718"/>
    </source>
</evidence>
<dbReference type="EC" id="2.4.1.-" evidence="5"/>
<dbReference type="PROSITE" id="PS00375">
    <property type="entry name" value="UDPGT"/>
    <property type="match status" value="1"/>
</dbReference>
<dbReference type="CDD" id="cd03784">
    <property type="entry name" value="GT1_Gtf-like"/>
    <property type="match status" value="1"/>
</dbReference>
<dbReference type="Pfam" id="PF00201">
    <property type="entry name" value="UDPGT"/>
    <property type="match status" value="1"/>
</dbReference>
<organism evidence="6 7">
    <name type="scientific">Quillaja saponaria</name>
    <name type="common">Soap bark tree</name>
    <dbReference type="NCBI Taxonomy" id="32244"/>
    <lineage>
        <taxon>Eukaryota</taxon>
        <taxon>Viridiplantae</taxon>
        <taxon>Streptophyta</taxon>
        <taxon>Embryophyta</taxon>
        <taxon>Tracheophyta</taxon>
        <taxon>Spermatophyta</taxon>
        <taxon>Magnoliopsida</taxon>
        <taxon>eudicotyledons</taxon>
        <taxon>Gunneridae</taxon>
        <taxon>Pentapetalae</taxon>
        <taxon>rosids</taxon>
        <taxon>fabids</taxon>
        <taxon>Fabales</taxon>
        <taxon>Quillajaceae</taxon>
        <taxon>Quillaja</taxon>
    </lineage>
</organism>
<accession>A0AAD7PTY8</accession>
<evidence type="ECO:0000256" key="2">
    <source>
        <dbReference type="ARBA" id="ARBA00022676"/>
    </source>
</evidence>
<dbReference type="GO" id="GO:0080043">
    <property type="term" value="F:quercetin 3-O-glucosyltransferase activity"/>
    <property type="evidence" value="ECO:0007669"/>
    <property type="project" value="TreeGrafter"/>
</dbReference>
<sequence length="485" mass="54469">MASKSEAKKSHVVLVPLPIQGHVNPFLKLAKLLHHKGFHITFVNTESNHNKLLESRGPNSLNGLPYFRFETIPDNLRPNNNEDVTQNIVPLLCKSASRNTSFVPFCSLLSKLNDHSDSNASPVTCIISEGSMSFAFEASEYFGLPYLFFSVHNACGFMSFMQCRNLMERGVIPLKDASYLTNGYLDTIIDWIPGMKNIHLRDLPSFYRTTDPNDKMLDFFLDEFERVSKASAIILLTFDALEPELLDALPSVFPKLYTIAPLQLLLDHTVEKDLDSIGSNLWKEEAECLQWLNSKDPNSVIYVSFGSVIVMTPQQLVELAWGLANSKVNFLWVIRPDLVVGETVVLPPEFLLETKDTGLIVDWCPQEQVLNHPAVGGFLTHCGWNSIIESISSGVPLICSPFSSDQPINRRYVCSEWGFGIEMDSNNINRDEVEGLVRDLIDGQKGKKLRDNVIEWKRKAEAATCSNGSSYLNLERLANEVPLLK</sequence>
<keyword evidence="2 4" id="KW-0328">Glycosyltransferase</keyword>
<reference evidence="6" key="1">
    <citation type="journal article" date="2023" name="Science">
        <title>Elucidation of the pathway for biosynthesis of saponin adjuvants from the soapbark tree.</title>
        <authorList>
            <person name="Reed J."/>
            <person name="Orme A."/>
            <person name="El-Demerdash A."/>
            <person name="Owen C."/>
            <person name="Martin L.B.B."/>
            <person name="Misra R.C."/>
            <person name="Kikuchi S."/>
            <person name="Rejzek M."/>
            <person name="Martin A.C."/>
            <person name="Harkess A."/>
            <person name="Leebens-Mack J."/>
            <person name="Louveau T."/>
            <person name="Stephenson M.J."/>
            <person name="Osbourn A."/>
        </authorList>
    </citation>
    <scope>NUCLEOTIDE SEQUENCE</scope>
    <source>
        <strain evidence="6">S10</strain>
    </source>
</reference>
<dbReference type="AlphaFoldDB" id="A0AAD7PTY8"/>
<evidence type="ECO:0000313" key="7">
    <source>
        <dbReference type="Proteomes" id="UP001163823"/>
    </source>
</evidence>
<dbReference type="Proteomes" id="UP001163823">
    <property type="component" value="Chromosome 5"/>
</dbReference>
<proteinExistence type="inferred from homology"/>
<evidence type="ECO:0000313" key="6">
    <source>
        <dbReference type="EMBL" id="KAJ7968156.1"/>
    </source>
</evidence>
<dbReference type="Gene3D" id="3.40.50.2000">
    <property type="entry name" value="Glycogen Phosphorylase B"/>
    <property type="match status" value="2"/>
</dbReference>
<keyword evidence="7" id="KW-1185">Reference proteome</keyword>
<dbReference type="FunFam" id="3.40.50.2000:FF:000065">
    <property type="entry name" value="Glycosyltransferase"/>
    <property type="match status" value="1"/>
</dbReference>
<dbReference type="InterPro" id="IPR035595">
    <property type="entry name" value="UDP_glycos_trans_CS"/>
</dbReference>